<evidence type="ECO:0000259" key="7">
    <source>
        <dbReference type="Pfam" id="PF13515"/>
    </source>
</evidence>
<feature type="transmembrane region" description="Helical" evidence="6">
    <location>
        <begin position="196"/>
        <end position="217"/>
    </location>
</feature>
<feature type="transmembrane region" description="Helical" evidence="6">
    <location>
        <begin position="20"/>
        <end position="40"/>
    </location>
</feature>
<evidence type="ECO:0000256" key="6">
    <source>
        <dbReference type="SAM" id="Phobius"/>
    </source>
</evidence>
<accession>A0A917PSV6</accession>
<dbReference type="EMBL" id="BMPO01000003">
    <property type="protein sequence ID" value="GGJ89851.1"/>
    <property type="molecule type" value="Genomic_DNA"/>
</dbReference>
<keyword evidence="9" id="KW-1185">Reference proteome</keyword>
<evidence type="ECO:0000256" key="2">
    <source>
        <dbReference type="ARBA" id="ARBA00022692"/>
    </source>
</evidence>
<dbReference type="InterPro" id="IPR049453">
    <property type="entry name" value="Memb_transporter_dom"/>
</dbReference>
<comment type="subcellular location">
    <subcellularLocation>
        <location evidence="1">Membrane</location>
        <topology evidence="1">Multi-pass membrane protein</topology>
    </subcellularLocation>
</comment>
<evidence type="ECO:0000256" key="1">
    <source>
        <dbReference type="ARBA" id="ARBA00004141"/>
    </source>
</evidence>
<protein>
    <recommendedName>
        <fullName evidence="7">Integral membrane bound transporter domain-containing protein</fullName>
    </recommendedName>
</protein>
<feature type="compositionally biased region" description="Basic and acidic residues" evidence="5">
    <location>
        <begin position="375"/>
        <end position="384"/>
    </location>
</feature>
<comment type="caution">
    <text evidence="8">The sequence shown here is derived from an EMBL/GenBank/DDBJ whole genome shotgun (WGS) entry which is preliminary data.</text>
</comment>
<gene>
    <name evidence="8" type="ORF">GCM10009304_14280</name>
</gene>
<reference evidence="8" key="1">
    <citation type="journal article" date="2014" name="Int. J. Syst. Evol. Microbiol.">
        <title>Complete genome sequence of Corynebacterium casei LMG S-19264T (=DSM 44701T), isolated from a smear-ripened cheese.</title>
        <authorList>
            <consortium name="US DOE Joint Genome Institute (JGI-PGF)"/>
            <person name="Walter F."/>
            <person name="Albersmeier A."/>
            <person name="Kalinowski J."/>
            <person name="Ruckert C."/>
        </authorList>
    </citation>
    <scope>NUCLEOTIDE SEQUENCE</scope>
    <source>
        <strain evidence="8">JCM 30078</strain>
    </source>
</reference>
<keyword evidence="4 6" id="KW-0472">Membrane</keyword>
<feature type="transmembrane region" description="Helical" evidence="6">
    <location>
        <begin position="244"/>
        <end position="262"/>
    </location>
</feature>
<feature type="transmembrane region" description="Helical" evidence="6">
    <location>
        <begin position="115"/>
        <end position="135"/>
    </location>
</feature>
<evidence type="ECO:0000313" key="9">
    <source>
        <dbReference type="Proteomes" id="UP000635983"/>
    </source>
</evidence>
<proteinExistence type="predicted"/>
<feature type="transmembrane region" description="Helical" evidence="6">
    <location>
        <begin position="293"/>
        <end position="310"/>
    </location>
</feature>
<feature type="transmembrane region" description="Helical" evidence="6">
    <location>
        <begin position="141"/>
        <end position="162"/>
    </location>
</feature>
<evidence type="ECO:0000256" key="3">
    <source>
        <dbReference type="ARBA" id="ARBA00022989"/>
    </source>
</evidence>
<feature type="transmembrane region" description="Helical" evidence="6">
    <location>
        <begin position="92"/>
        <end position="108"/>
    </location>
</feature>
<feature type="transmembrane region" description="Helical" evidence="6">
    <location>
        <begin position="67"/>
        <end position="86"/>
    </location>
</feature>
<reference evidence="8" key="2">
    <citation type="submission" date="2020-09" db="EMBL/GenBank/DDBJ databases">
        <authorList>
            <person name="Sun Q."/>
            <person name="Ohkuma M."/>
        </authorList>
    </citation>
    <scope>NUCLEOTIDE SEQUENCE</scope>
    <source>
        <strain evidence="8">JCM 30078</strain>
    </source>
</reference>
<sequence>MAYTPSHIVRRLGWQPATPAFGPALIATLGCALPLLLGLFSGHSGFIWAATGAFIAALAKPLQRLGMLHMCLLVGLGAVSAGIGFWSDRDPVASGLLFGLYGLVFAWLQRQGREAGKFGFCLAICLCLGHGQHGIGALHSGLAVGTLFVLGGCWVMFLGFGLRGIHGLRMWPDLPSLRVVSRVQRRHNRQLPRYRWVLFATVAAISTALAGLIATFFELPRDYWMTLATFAVLQLDPRFSARNALRAAIVALVVLLLVSVLGHSLQSPQHLVLVILALVYATRAFLARRYAAYILQVLVCFVLLAEALSRDWYFAMQRLENGVYGAAIALTMVLIADRLSQKWGERRDARILASTASSVAATSGEPGSSIPCETHASDDPNRVP</sequence>
<feature type="transmembrane region" description="Helical" evidence="6">
    <location>
        <begin position="322"/>
        <end position="340"/>
    </location>
</feature>
<dbReference type="AlphaFoldDB" id="A0A917PSV6"/>
<evidence type="ECO:0000256" key="5">
    <source>
        <dbReference type="SAM" id="MobiDB-lite"/>
    </source>
</evidence>
<name>A0A917PSV6_9PSED</name>
<evidence type="ECO:0000313" key="8">
    <source>
        <dbReference type="EMBL" id="GGJ89851.1"/>
    </source>
</evidence>
<keyword evidence="3 6" id="KW-1133">Transmembrane helix</keyword>
<dbReference type="RefSeq" id="WP_188982474.1">
    <property type="nucleotide sequence ID" value="NZ_BMPO01000003.1"/>
</dbReference>
<organism evidence="8 9">
    <name type="scientific">Pseudomonas matsuisoli</name>
    <dbReference type="NCBI Taxonomy" id="1515666"/>
    <lineage>
        <taxon>Bacteria</taxon>
        <taxon>Pseudomonadati</taxon>
        <taxon>Pseudomonadota</taxon>
        <taxon>Gammaproteobacteria</taxon>
        <taxon>Pseudomonadales</taxon>
        <taxon>Pseudomonadaceae</taxon>
        <taxon>Pseudomonas</taxon>
    </lineage>
</organism>
<feature type="region of interest" description="Disordered" evidence="5">
    <location>
        <begin position="358"/>
        <end position="384"/>
    </location>
</feature>
<feature type="domain" description="Integral membrane bound transporter" evidence="7">
    <location>
        <begin position="209"/>
        <end position="331"/>
    </location>
</feature>
<evidence type="ECO:0000256" key="4">
    <source>
        <dbReference type="ARBA" id="ARBA00023136"/>
    </source>
</evidence>
<dbReference type="Proteomes" id="UP000635983">
    <property type="component" value="Unassembled WGS sequence"/>
</dbReference>
<dbReference type="GO" id="GO:0016020">
    <property type="term" value="C:membrane"/>
    <property type="evidence" value="ECO:0007669"/>
    <property type="project" value="UniProtKB-SubCell"/>
</dbReference>
<dbReference type="Pfam" id="PF13515">
    <property type="entry name" value="FUSC_2"/>
    <property type="match status" value="1"/>
</dbReference>
<keyword evidence="2 6" id="KW-0812">Transmembrane</keyword>